<comment type="caution">
    <text evidence="1">The sequence shown here is derived from an EMBL/GenBank/DDBJ whole genome shotgun (WGS) entry which is preliminary data.</text>
</comment>
<name>A0ACB6QA02_9PLEO</name>
<gene>
    <name evidence="1" type="ORF">BDR25DRAFT_106837</name>
</gene>
<evidence type="ECO:0000313" key="2">
    <source>
        <dbReference type="Proteomes" id="UP000799755"/>
    </source>
</evidence>
<dbReference type="Proteomes" id="UP000799755">
    <property type="component" value="Unassembled WGS sequence"/>
</dbReference>
<sequence length="285" mass="30977">MPLCTLHLLSLHSTTPNPIPTFLSALQSSNISPLVISRVIRWIILPSKLSTDILLAQNIHWDILLIIPSTNPLPSSLQKLVQHHWSVTAGIPSRLLQDFAGKNKKLLHADPASAPKLSSALENTPTADSAQALELSQDLQSWIQRFSSEGGIEGRGPVSMLNLLSFNPGMKDSYLQYGKAFAESIGSKRGGNAKIVGSVVEVNGKKKMQGGGWGGGVGREELWDEVTLAHYPSIWHFADMLASTDYQDVNKKFRVPALRDTFILCTSEIGVEEMGVGLGRFGGKL</sequence>
<proteinExistence type="predicted"/>
<accession>A0ACB6QA02</accession>
<reference evidence="1" key="1">
    <citation type="journal article" date="2020" name="Stud. Mycol.">
        <title>101 Dothideomycetes genomes: a test case for predicting lifestyles and emergence of pathogens.</title>
        <authorList>
            <person name="Haridas S."/>
            <person name="Albert R."/>
            <person name="Binder M."/>
            <person name="Bloem J."/>
            <person name="Labutti K."/>
            <person name="Salamov A."/>
            <person name="Andreopoulos B."/>
            <person name="Baker S."/>
            <person name="Barry K."/>
            <person name="Bills G."/>
            <person name="Bluhm B."/>
            <person name="Cannon C."/>
            <person name="Castanera R."/>
            <person name="Culley D."/>
            <person name="Daum C."/>
            <person name="Ezra D."/>
            <person name="Gonzalez J."/>
            <person name="Henrissat B."/>
            <person name="Kuo A."/>
            <person name="Liang C."/>
            <person name="Lipzen A."/>
            <person name="Lutzoni F."/>
            <person name="Magnuson J."/>
            <person name="Mondo S."/>
            <person name="Nolan M."/>
            <person name="Ohm R."/>
            <person name="Pangilinan J."/>
            <person name="Park H.-J."/>
            <person name="Ramirez L."/>
            <person name="Alfaro M."/>
            <person name="Sun H."/>
            <person name="Tritt A."/>
            <person name="Yoshinaga Y."/>
            <person name="Zwiers L.-H."/>
            <person name="Turgeon B."/>
            <person name="Goodwin S."/>
            <person name="Spatafora J."/>
            <person name="Crous P."/>
            <person name="Grigoriev I."/>
        </authorList>
    </citation>
    <scope>NUCLEOTIDE SEQUENCE</scope>
    <source>
        <strain evidence="1">ATCC 200398</strain>
    </source>
</reference>
<dbReference type="EMBL" id="MU003547">
    <property type="protein sequence ID" value="KAF2463741.1"/>
    <property type="molecule type" value="Genomic_DNA"/>
</dbReference>
<organism evidence="1 2">
    <name type="scientific">Lindgomyces ingoldianus</name>
    <dbReference type="NCBI Taxonomy" id="673940"/>
    <lineage>
        <taxon>Eukaryota</taxon>
        <taxon>Fungi</taxon>
        <taxon>Dikarya</taxon>
        <taxon>Ascomycota</taxon>
        <taxon>Pezizomycotina</taxon>
        <taxon>Dothideomycetes</taxon>
        <taxon>Pleosporomycetidae</taxon>
        <taxon>Pleosporales</taxon>
        <taxon>Lindgomycetaceae</taxon>
        <taxon>Lindgomyces</taxon>
    </lineage>
</organism>
<protein>
    <submittedName>
        <fullName evidence="1">Uncharacterized protein</fullName>
    </submittedName>
</protein>
<evidence type="ECO:0000313" key="1">
    <source>
        <dbReference type="EMBL" id="KAF2463741.1"/>
    </source>
</evidence>
<keyword evidence="2" id="KW-1185">Reference proteome</keyword>